<accession>A0A6A5WH03</accession>
<evidence type="ECO:0000313" key="1">
    <source>
        <dbReference type="EMBL" id="KAF2000912.1"/>
    </source>
</evidence>
<dbReference type="EMBL" id="ML977586">
    <property type="protein sequence ID" value="KAF2000912.1"/>
    <property type="molecule type" value="Genomic_DNA"/>
</dbReference>
<organism evidence="1 2">
    <name type="scientific">Amniculicola lignicola CBS 123094</name>
    <dbReference type="NCBI Taxonomy" id="1392246"/>
    <lineage>
        <taxon>Eukaryota</taxon>
        <taxon>Fungi</taxon>
        <taxon>Dikarya</taxon>
        <taxon>Ascomycota</taxon>
        <taxon>Pezizomycotina</taxon>
        <taxon>Dothideomycetes</taxon>
        <taxon>Pleosporomycetidae</taxon>
        <taxon>Pleosporales</taxon>
        <taxon>Amniculicolaceae</taxon>
        <taxon>Amniculicola</taxon>
    </lineage>
</organism>
<name>A0A6A5WH03_9PLEO</name>
<reference evidence="1" key="1">
    <citation type="journal article" date="2020" name="Stud. Mycol.">
        <title>101 Dothideomycetes genomes: a test case for predicting lifestyles and emergence of pathogens.</title>
        <authorList>
            <person name="Haridas S."/>
            <person name="Albert R."/>
            <person name="Binder M."/>
            <person name="Bloem J."/>
            <person name="Labutti K."/>
            <person name="Salamov A."/>
            <person name="Andreopoulos B."/>
            <person name="Baker S."/>
            <person name="Barry K."/>
            <person name="Bills G."/>
            <person name="Bluhm B."/>
            <person name="Cannon C."/>
            <person name="Castanera R."/>
            <person name="Culley D."/>
            <person name="Daum C."/>
            <person name="Ezra D."/>
            <person name="Gonzalez J."/>
            <person name="Henrissat B."/>
            <person name="Kuo A."/>
            <person name="Liang C."/>
            <person name="Lipzen A."/>
            <person name="Lutzoni F."/>
            <person name="Magnuson J."/>
            <person name="Mondo S."/>
            <person name="Nolan M."/>
            <person name="Ohm R."/>
            <person name="Pangilinan J."/>
            <person name="Park H.-J."/>
            <person name="Ramirez L."/>
            <person name="Alfaro M."/>
            <person name="Sun H."/>
            <person name="Tritt A."/>
            <person name="Yoshinaga Y."/>
            <person name="Zwiers L.-H."/>
            <person name="Turgeon B."/>
            <person name="Goodwin S."/>
            <person name="Spatafora J."/>
            <person name="Crous P."/>
            <person name="Grigoriev I."/>
        </authorList>
    </citation>
    <scope>NUCLEOTIDE SEQUENCE</scope>
    <source>
        <strain evidence="1">CBS 123094</strain>
    </source>
</reference>
<dbReference type="Proteomes" id="UP000799779">
    <property type="component" value="Unassembled WGS sequence"/>
</dbReference>
<dbReference type="SUPFAM" id="SSF52047">
    <property type="entry name" value="RNI-like"/>
    <property type="match status" value="1"/>
</dbReference>
<dbReference type="InterPro" id="IPR032675">
    <property type="entry name" value="LRR_dom_sf"/>
</dbReference>
<sequence length="474" mass="54461">MDTENLSRISVGRTTDNGFPEELVAEIVRYLTPIRTINAKEPKDIFKNPIQRELDSVSCISVFVSGFKTVTPDSRTVPYIRTVLENSQLFQYLQYVKMTHHEPESNYGGRSSWYGGVEWEELLPILKERAKEFWETNLYSGWLRGLRTLPDQAMLALIIAHAPGIKYLAIDTIEVTKPSFFNFLGVEAHDGYSLPTSSFHGLKNLEALSISTYVFAFKLPESMWYTNGIKSLGKFPKLRHFQHSTPWADFSRAKPTTPLNLESCVLYNCFVDQRHMVDTVESCGPGLKRFVCSWAQHGDGIWDLANIKDELLEHKDTLEVISMRHRELSGTDFVSASMGTWSKCIHLRRLYIQDFLLLEKPNPGPIDSWEKIDVPWRISECLPQSLECLCISMTGARFTDDCKALQQLAEDLERLPSLRRVFLLSHRMGPATDKMHEARLRKLISRFKEYGVMLSARHAEHEEYLQSIGEESIW</sequence>
<dbReference type="AlphaFoldDB" id="A0A6A5WH03"/>
<evidence type="ECO:0000313" key="2">
    <source>
        <dbReference type="Proteomes" id="UP000799779"/>
    </source>
</evidence>
<dbReference type="Gene3D" id="3.80.10.10">
    <property type="entry name" value="Ribonuclease Inhibitor"/>
    <property type="match status" value="1"/>
</dbReference>
<evidence type="ECO:0008006" key="3">
    <source>
        <dbReference type="Google" id="ProtNLM"/>
    </source>
</evidence>
<gene>
    <name evidence="1" type="ORF">P154DRAFT_575619</name>
</gene>
<protein>
    <recommendedName>
        <fullName evidence="3">F-box domain-containing protein</fullName>
    </recommendedName>
</protein>
<keyword evidence="2" id="KW-1185">Reference proteome</keyword>
<proteinExistence type="predicted"/>